<dbReference type="GO" id="GO:0030677">
    <property type="term" value="C:ribonuclease P complex"/>
    <property type="evidence" value="ECO:0007669"/>
    <property type="project" value="TreeGrafter"/>
</dbReference>
<dbReference type="PANTHER" id="PTHR33992:SF1">
    <property type="entry name" value="RIBONUCLEASE P PROTEIN COMPONENT"/>
    <property type="match status" value="1"/>
</dbReference>
<comment type="function">
    <text evidence="1 7">RNaseP catalyzes the removal of the 5'-leader sequence from pre-tRNA to produce the mature 5'-terminus. It can also cleave other RNA substrates such as 4.5S RNA. The protein component plays an auxiliary but essential role in vivo by binding to the 5'-leader sequence and broadening the substrate specificity of the ribozyme.</text>
</comment>
<sequence>MTPAIGRLKTRPEFLKVAASRCKWVAPGLILQVLQRGSTGQSSDHSAQSGTGLRVGFTVSRKVGNAVKRNRARRRLRAVVDEVMPELGRPDHDYVVIGRGSTLTRDFEDLKSDLRVSIARATTSKGFGSKRGSKGRKGSTRGPTTGPASKGS</sequence>
<dbReference type="HAMAP" id="MF_00227">
    <property type="entry name" value="RNase_P"/>
    <property type="match status" value="1"/>
</dbReference>
<comment type="catalytic activity">
    <reaction evidence="7">
        <text>Endonucleolytic cleavage of RNA, removing 5'-extranucleotides from tRNA precursor.</text>
        <dbReference type="EC" id="3.1.26.5"/>
    </reaction>
</comment>
<keyword evidence="2 7" id="KW-0819">tRNA processing</keyword>
<dbReference type="PANTHER" id="PTHR33992">
    <property type="entry name" value="RIBONUCLEASE P PROTEIN COMPONENT"/>
    <property type="match status" value="1"/>
</dbReference>
<dbReference type="InterPro" id="IPR020568">
    <property type="entry name" value="Ribosomal_Su5_D2-typ_SF"/>
</dbReference>
<evidence type="ECO:0000256" key="7">
    <source>
        <dbReference type="HAMAP-Rule" id="MF_00227"/>
    </source>
</evidence>
<evidence type="ECO:0000256" key="6">
    <source>
        <dbReference type="ARBA" id="ARBA00022884"/>
    </source>
</evidence>
<dbReference type="EC" id="3.1.26.5" evidence="7 8"/>
<dbReference type="InterPro" id="IPR000100">
    <property type="entry name" value="RNase_P"/>
</dbReference>
<evidence type="ECO:0000256" key="3">
    <source>
        <dbReference type="ARBA" id="ARBA00022722"/>
    </source>
</evidence>
<dbReference type="Pfam" id="PF00825">
    <property type="entry name" value="Ribonuclease_P"/>
    <property type="match status" value="1"/>
</dbReference>
<comment type="similarity">
    <text evidence="7">Belongs to the RnpA family.</text>
</comment>
<dbReference type="AlphaFoldDB" id="A0A545U1C9"/>
<evidence type="ECO:0000256" key="4">
    <source>
        <dbReference type="ARBA" id="ARBA00022759"/>
    </source>
</evidence>
<dbReference type="GO" id="GO:0001682">
    <property type="term" value="P:tRNA 5'-leader removal"/>
    <property type="evidence" value="ECO:0007669"/>
    <property type="project" value="UniProtKB-UniRule"/>
</dbReference>
<dbReference type="SUPFAM" id="SSF54211">
    <property type="entry name" value="Ribosomal protein S5 domain 2-like"/>
    <property type="match status" value="1"/>
</dbReference>
<dbReference type="OrthoDB" id="9810867at2"/>
<proteinExistence type="inferred from homology"/>
<dbReference type="NCBIfam" id="TIGR00188">
    <property type="entry name" value="rnpA"/>
    <property type="match status" value="1"/>
</dbReference>
<name>A0A545U1C9_9PROT</name>
<keyword evidence="4 7" id="KW-0255">Endonuclease</keyword>
<comment type="caution">
    <text evidence="10">The sequence shown here is derived from an EMBL/GenBank/DDBJ whole genome shotgun (WGS) entry which is preliminary data.</text>
</comment>
<dbReference type="InterPro" id="IPR014721">
    <property type="entry name" value="Ribsml_uS5_D2-typ_fold_subgr"/>
</dbReference>
<evidence type="ECO:0000256" key="2">
    <source>
        <dbReference type="ARBA" id="ARBA00022694"/>
    </source>
</evidence>
<feature type="region of interest" description="Disordered" evidence="9">
    <location>
        <begin position="121"/>
        <end position="152"/>
    </location>
</feature>
<keyword evidence="11" id="KW-1185">Reference proteome</keyword>
<comment type="subunit">
    <text evidence="7">Consists of a catalytic RNA component (M1 or rnpB) and a protein subunit.</text>
</comment>
<protein>
    <recommendedName>
        <fullName evidence="7 8">Ribonuclease P protein component</fullName>
        <shortName evidence="7">RNase P protein</shortName>
        <shortName evidence="7">RNaseP protein</shortName>
        <ecNumber evidence="7 8">3.1.26.5</ecNumber>
    </recommendedName>
    <alternativeName>
        <fullName evidence="7">Protein C5</fullName>
    </alternativeName>
</protein>
<evidence type="ECO:0000313" key="10">
    <source>
        <dbReference type="EMBL" id="TQV83281.1"/>
    </source>
</evidence>
<dbReference type="GO" id="GO:0004526">
    <property type="term" value="F:ribonuclease P activity"/>
    <property type="evidence" value="ECO:0007669"/>
    <property type="project" value="UniProtKB-UniRule"/>
</dbReference>
<dbReference type="InterPro" id="IPR020539">
    <property type="entry name" value="RNase_P_CS"/>
</dbReference>
<evidence type="ECO:0000313" key="11">
    <source>
        <dbReference type="Proteomes" id="UP000315252"/>
    </source>
</evidence>
<reference evidence="10 11" key="1">
    <citation type="submission" date="2019-06" db="EMBL/GenBank/DDBJ databases">
        <title>Whole genome sequence for Rhodospirillaceae sp. R148.</title>
        <authorList>
            <person name="Wang G."/>
        </authorList>
    </citation>
    <scope>NUCLEOTIDE SEQUENCE [LARGE SCALE GENOMIC DNA]</scope>
    <source>
        <strain evidence="10 11">R148</strain>
    </source>
</reference>
<gene>
    <name evidence="7 10" type="primary">rnpA</name>
    <name evidence="10" type="ORF">FKG95_01385</name>
</gene>
<evidence type="ECO:0000256" key="1">
    <source>
        <dbReference type="ARBA" id="ARBA00002663"/>
    </source>
</evidence>
<dbReference type="PROSITE" id="PS00648">
    <property type="entry name" value="RIBONUCLEASE_P"/>
    <property type="match status" value="1"/>
</dbReference>
<dbReference type="Proteomes" id="UP000315252">
    <property type="component" value="Unassembled WGS sequence"/>
</dbReference>
<dbReference type="GO" id="GO:0042781">
    <property type="term" value="F:3'-tRNA processing endoribonuclease activity"/>
    <property type="evidence" value="ECO:0007669"/>
    <property type="project" value="TreeGrafter"/>
</dbReference>
<keyword evidence="6 7" id="KW-0694">RNA-binding</keyword>
<evidence type="ECO:0000256" key="9">
    <source>
        <dbReference type="SAM" id="MobiDB-lite"/>
    </source>
</evidence>
<dbReference type="Gene3D" id="3.30.230.10">
    <property type="match status" value="1"/>
</dbReference>
<organism evidence="10 11">
    <name type="scientific">Denitrobaculum tricleocarpae</name>
    <dbReference type="NCBI Taxonomy" id="2591009"/>
    <lineage>
        <taxon>Bacteria</taxon>
        <taxon>Pseudomonadati</taxon>
        <taxon>Pseudomonadota</taxon>
        <taxon>Alphaproteobacteria</taxon>
        <taxon>Rhodospirillales</taxon>
        <taxon>Rhodospirillaceae</taxon>
        <taxon>Denitrobaculum</taxon>
    </lineage>
</organism>
<keyword evidence="3 7" id="KW-0540">Nuclease</keyword>
<dbReference type="GO" id="GO:0000049">
    <property type="term" value="F:tRNA binding"/>
    <property type="evidence" value="ECO:0007669"/>
    <property type="project" value="UniProtKB-UniRule"/>
</dbReference>
<accession>A0A545U1C9</accession>
<dbReference type="RefSeq" id="WP_142894416.1">
    <property type="nucleotide sequence ID" value="NZ_ML660052.1"/>
</dbReference>
<evidence type="ECO:0000256" key="5">
    <source>
        <dbReference type="ARBA" id="ARBA00022801"/>
    </source>
</evidence>
<evidence type="ECO:0000256" key="8">
    <source>
        <dbReference type="NCBIfam" id="TIGR00188"/>
    </source>
</evidence>
<dbReference type="EMBL" id="VHSH01000001">
    <property type="protein sequence ID" value="TQV83281.1"/>
    <property type="molecule type" value="Genomic_DNA"/>
</dbReference>
<keyword evidence="5 7" id="KW-0378">Hydrolase</keyword>